<evidence type="ECO:0008006" key="5">
    <source>
        <dbReference type="Google" id="ProtNLM"/>
    </source>
</evidence>
<dbReference type="RefSeq" id="WP_140195158.1">
    <property type="nucleotide sequence ID" value="NZ_CP065915.1"/>
</dbReference>
<gene>
    <name evidence="3" type="ORF">FHY64_12860</name>
</gene>
<feature type="region of interest" description="Disordered" evidence="2">
    <location>
        <begin position="1"/>
        <end position="37"/>
    </location>
</feature>
<feature type="coiled-coil region" evidence="1">
    <location>
        <begin position="168"/>
        <end position="231"/>
    </location>
</feature>
<accession>A0A5C5GHP1</accession>
<dbReference type="Gene3D" id="1.10.287.1490">
    <property type="match status" value="1"/>
</dbReference>
<dbReference type="OrthoDB" id="7659420at2"/>
<evidence type="ECO:0000256" key="2">
    <source>
        <dbReference type="SAM" id="MobiDB-lite"/>
    </source>
</evidence>
<dbReference type="EMBL" id="VFFF01000001">
    <property type="protein sequence ID" value="TNY34110.1"/>
    <property type="molecule type" value="Genomic_DNA"/>
</dbReference>
<dbReference type="AlphaFoldDB" id="A0A5C5GHP1"/>
<keyword evidence="1" id="KW-0175">Coiled coil</keyword>
<protein>
    <recommendedName>
        <fullName evidence="5">Mitochondrial inner membrane protein</fullName>
    </recommendedName>
</protein>
<reference evidence="3 4" key="1">
    <citation type="submission" date="2019-06" db="EMBL/GenBank/DDBJ databases">
        <title>Genome of new Rhodobacteraceae sp. SM1903.</title>
        <authorList>
            <person name="Ren X."/>
        </authorList>
    </citation>
    <scope>NUCLEOTIDE SEQUENCE [LARGE SCALE GENOMIC DNA]</scope>
    <source>
        <strain evidence="3 4">SM1903</strain>
    </source>
</reference>
<evidence type="ECO:0000313" key="4">
    <source>
        <dbReference type="Proteomes" id="UP000314011"/>
    </source>
</evidence>
<evidence type="ECO:0000256" key="1">
    <source>
        <dbReference type="SAM" id="Coils"/>
    </source>
</evidence>
<evidence type="ECO:0000313" key="3">
    <source>
        <dbReference type="EMBL" id="TNY34110.1"/>
    </source>
</evidence>
<name>A0A5C5GHP1_9RHOB</name>
<sequence length="394" mass="40444">MAEEPDKGSTSTEKSDSEALTSIAGPEGRTSDQSGTTVVERRGGWIPAMIGGLLAGCIGYGIAFFQFGPAPEEDTTLSDTVASNQTALEELQAAVSGLAEGPDFAPLQEALDANSSSVSAVTERVDAVQTELGDTLSGLTEQVTAIDARLTDIEQLPGADGSLSNTAVEAYEREIAALREETSAAVSELGDRMSATEQSVSELSGQVSEQLAALEEEATSLEAASEEAAAEAAARSALSRVQSAVESGAPFDGALSELTAASVVDTVPPILSESAAEGVPSLGELQSTFPEAARSALAVARDEGVAGDEGGASGFLRRQFNVRSVEPREGSEPDAVLSRAEAALGEGRLSDTLAEIETLPEVVRAAMSDWIGEATTRSEALSAVDELSQTLTSN</sequence>
<proteinExistence type="predicted"/>
<dbReference type="Proteomes" id="UP000314011">
    <property type="component" value="Unassembled WGS sequence"/>
</dbReference>
<feature type="compositionally biased region" description="Basic and acidic residues" evidence="2">
    <location>
        <begin position="1"/>
        <end position="17"/>
    </location>
</feature>
<comment type="caution">
    <text evidence="3">The sequence shown here is derived from an EMBL/GenBank/DDBJ whole genome shotgun (WGS) entry which is preliminary data.</text>
</comment>
<keyword evidence="4" id="KW-1185">Reference proteome</keyword>
<organism evidence="3 4">
    <name type="scientific">Pelagovum pacificum</name>
    <dbReference type="NCBI Taxonomy" id="2588711"/>
    <lineage>
        <taxon>Bacteria</taxon>
        <taxon>Pseudomonadati</taxon>
        <taxon>Pseudomonadota</taxon>
        <taxon>Alphaproteobacteria</taxon>
        <taxon>Rhodobacterales</taxon>
        <taxon>Paracoccaceae</taxon>
        <taxon>Pelagovum</taxon>
    </lineage>
</organism>